<comment type="subcellular location">
    <subcellularLocation>
        <location evidence="1">Membrane</location>
    </subcellularLocation>
</comment>
<keyword evidence="9" id="KW-1185">Reference proteome</keyword>
<feature type="chain" id="PRO_5040486293" evidence="6">
    <location>
        <begin position="24"/>
        <end position="2037"/>
    </location>
</feature>
<evidence type="ECO:0000313" key="8">
    <source>
        <dbReference type="EMBL" id="CAG8443620.1"/>
    </source>
</evidence>
<dbReference type="Proteomes" id="UP000789405">
    <property type="component" value="Unassembled WGS sequence"/>
</dbReference>
<dbReference type="Pfam" id="PF15902">
    <property type="entry name" value="Sortilin-Vps10"/>
    <property type="match status" value="3"/>
</dbReference>
<dbReference type="GO" id="GO:0006895">
    <property type="term" value="P:Golgi to endosome transport"/>
    <property type="evidence" value="ECO:0007669"/>
    <property type="project" value="TreeGrafter"/>
</dbReference>
<dbReference type="GO" id="GO:0005829">
    <property type="term" value="C:cytosol"/>
    <property type="evidence" value="ECO:0007669"/>
    <property type="project" value="GOC"/>
</dbReference>
<dbReference type="GO" id="GO:0006623">
    <property type="term" value="P:protein targeting to vacuole"/>
    <property type="evidence" value="ECO:0007669"/>
    <property type="project" value="TreeGrafter"/>
</dbReference>
<feature type="domain" description="VPS10" evidence="7">
    <location>
        <begin position="702"/>
        <end position="1277"/>
    </location>
</feature>
<evidence type="ECO:0000259" key="7">
    <source>
        <dbReference type="SMART" id="SM00602"/>
    </source>
</evidence>
<protein>
    <submittedName>
        <fullName evidence="8">2573_t:CDS:1</fullName>
    </submittedName>
</protein>
<dbReference type="GO" id="GO:0005794">
    <property type="term" value="C:Golgi apparatus"/>
    <property type="evidence" value="ECO:0007669"/>
    <property type="project" value="TreeGrafter"/>
</dbReference>
<evidence type="ECO:0000256" key="1">
    <source>
        <dbReference type="ARBA" id="ARBA00004370"/>
    </source>
</evidence>
<dbReference type="OrthoDB" id="443634at2759"/>
<comment type="caution">
    <text evidence="8">The sequence shown here is derived from an EMBL/GenBank/DDBJ whole genome shotgun (WGS) entry which is preliminary data.</text>
</comment>
<dbReference type="Gene3D" id="2.130.10.10">
    <property type="entry name" value="YVTN repeat-like/Quinoprotein amine dehydrogenase"/>
    <property type="match status" value="3"/>
</dbReference>
<dbReference type="InterPro" id="IPR031777">
    <property type="entry name" value="Sortilin_C"/>
</dbReference>
<dbReference type="CDD" id="cd15482">
    <property type="entry name" value="Sialidase_non-viral"/>
    <property type="match status" value="3"/>
</dbReference>
<dbReference type="GO" id="GO:0006896">
    <property type="term" value="P:Golgi to vacuole transport"/>
    <property type="evidence" value="ECO:0007669"/>
    <property type="project" value="TreeGrafter"/>
</dbReference>
<dbReference type="InterPro" id="IPR031778">
    <property type="entry name" value="Sortilin_N"/>
</dbReference>
<dbReference type="Gene3D" id="3.30.60.270">
    <property type="match status" value="3"/>
</dbReference>
<keyword evidence="5" id="KW-1133">Transmembrane helix</keyword>
<feature type="transmembrane region" description="Helical" evidence="5">
    <location>
        <begin position="1940"/>
        <end position="1959"/>
    </location>
</feature>
<dbReference type="PANTHER" id="PTHR12106">
    <property type="entry name" value="SORTILIN RELATED"/>
    <property type="match status" value="1"/>
</dbReference>
<dbReference type="Pfam" id="PF15901">
    <property type="entry name" value="Sortilin_C"/>
    <property type="match status" value="3"/>
</dbReference>
<dbReference type="SUPFAM" id="SSF110296">
    <property type="entry name" value="Oligoxyloglucan reducing end-specific cellobiohydrolase"/>
    <property type="match status" value="3"/>
</dbReference>
<keyword evidence="2" id="KW-0677">Repeat</keyword>
<dbReference type="InterPro" id="IPR050310">
    <property type="entry name" value="VPS10-sortilin"/>
</dbReference>
<dbReference type="SMART" id="SM00602">
    <property type="entry name" value="VPS10"/>
    <property type="match status" value="3"/>
</dbReference>
<name>A0A9N8V854_9GLOM</name>
<feature type="domain" description="VPS10" evidence="7">
    <location>
        <begin position="1301"/>
        <end position="1935"/>
    </location>
</feature>
<evidence type="ECO:0000256" key="2">
    <source>
        <dbReference type="ARBA" id="ARBA00022737"/>
    </source>
</evidence>
<dbReference type="GO" id="GO:0016020">
    <property type="term" value="C:membrane"/>
    <property type="evidence" value="ECO:0007669"/>
    <property type="project" value="UniProtKB-SubCell"/>
</dbReference>
<reference evidence="8" key="1">
    <citation type="submission" date="2021-06" db="EMBL/GenBank/DDBJ databases">
        <authorList>
            <person name="Kallberg Y."/>
            <person name="Tangrot J."/>
            <person name="Rosling A."/>
        </authorList>
    </citation>
    <scope>NUCLEOTIDE SEQUENCE</scope>
    <source>
        <strain evidence="8">MA453B</strain>
    </source>
</reference>
<evidence type="ECO:0000256" key="5">
    <source>
        <dbReference type="SAM" id="Phobius"/>
    </source>
</evidence>
<keyword evidence="5" id="KW-0812">Transmembrane</keyword>
<feature type="domain" description="VPS10" evidence="7">
    <location>
        <begin position="46"/>
        <end position="678"/>
    </location>
</feature>
<dbReference type="Gene3D" id="2.10.70.80">
    <property type="match status" value="3"/>
</dbReference>
<accession>A0A9N8V854</accession>
<keyword evidence="6" id="KW-0732">Signal</keyword>
<gene>
    <name evidence="8" type="ORF">DERYTH_LOCUS41</name>
</gene>
<organism evidence="8 9">
    <name type="scientific">Dentiscutata erythropus</name>
    <dbReference type="NCBI Taxonomy" id="1348616"/>
    <lineage>
        <taxon>Eukaryota</taxon>
        <taxon>Fungi</taxon>
        <taxon>Fungi incertae sedis</taxon>
        <taxon>Mucoromycota</taxon>
        <taxon>Glomeromycotina</taxon>
        <taxon>Glomeromycetes</taxon>
        <taxon>Diversisporales</taxon>
        <taxon>Gigasporaceae</taxon>
        <taxon>Dentiscutata</taxon>
    </lineage>
</organism>
<proteinExistence type="predicted"/>
<feature type="signal peptide" evidence="6">
    <location>
        <begin position="1"/>
        <end position="23"/>
    </location>
</feature>
<dbReference type="InterPro" id="IPR006581">
    <property type="entry name" value="VPS10"/>
</dbReference>
<evidence type="ECO:0000256" key="4">
    <source>
        <dbReference type="ARBA" id="ARBA00023180"/>
    </source>
</evidence>
<keyword evidence="4" id="KW-0325">Glycoprotein</keyword>
<dbReference type="InterPro" id="IPR015943">
    <property type="entry name" value="WD40/YVTN_repeat-like_dom_sf"/>
</dbReference>
<dbReference type="PANTHER" id="PTHR12106:SF27">
    <property type="entry name" value="SORTILIN-RELATED RECEPTOR"/>
    <property type="match status" value="1"/>
</dbReference>
<dbReference type="EMBL" id="CAJVPY010000008">
    <property type="protein sequence ID" value="CAG8443620.1"/>
    <property type="molecule type" value="Genomic_DNA"/>
</dbReference>
<evidence type="ECO:0000256" key="3">
    <source>
        <dbReference type="ARBA" id="ARBA00023136"/>
    </source>
</evidence>
<sequence length="2037" mass="232836">MLFRVLCIFLLIYWLSVTCIVSGEVTFTRRDIYLPSRFFYFKDSQNILFLDNKNNDVYRSDRSKRFDKQVIDWKRVDVPENQAYSLIPHPFDNNKAYILTKGTTHYKTNDQGLTWESFSVPYQPSSKGEVLSFNAKRINQILFRVTNCDKDCVDEVYYTKDEFKTTDKISVENIGKCLWGVSTKDFSGAPENSIFCINSENKIIESDDFFSNKKIVKFGDNEITGVMGLAPVNKYLVAVVSNIDNSQLELYVTTDGNEWKQAQFPYESRMHEEETSYTILESPVNNLVIDVLSTGSANSGTLFSSNSDGSYFINRLNHTNRNIDGFVDFEKDQSVNGILLANIVHNWKEVDDGSALKELKSMITFDNGISWNYIEPPKKNLNNKNFDCNINDWKTGECSLHLHSVTTANYFGFVYSSRSTAGFLMGVGNVGSHLLSYDDCDTFLSTDGGITWTVVARGPHQYEFGDMGSLIVMIDDINPTNYILYSSDYGRTWEKLVLDANIKVKLLTSHPDSSFQEFIVIGSFARDNGRTHTYSYLIDFSKLHNKQCTKGDFEEWTARKIDGKECLMGYKTTYRRRKADAKCYVGDDDNHSHEKKEDICDCTDEDFECDQNFIYDSIMKKCVANGPESVPPGTCKQVGDTYKGSSGYRLIPGNRCKLNSDTAWKTEPVEKSCTDYQLPFGEISHSTHEIEFEDFYYFKNSKVILAKTLQGNVYRSDDEGTNWKNLELANAGKIIFIFMHDQSSDKAYLFSESNLWYTGNQGASFEKIELPLPPNNLGLPLLDFHPTEFDWLLYMGGTTCPKCHTEVHFSDNNGKSWKKIDTWADKCIFARDKNFEKRDKKDIFCSSYKHKNAKEQDELQGRPTNDNPLQLVLIKDFDFTKKEVLFANVVEFFVFDVYMAVATENRGQLYLYTSMNEEYGSLFKSESAGVNYSLILDDTNRNTVGNVDFEKVQGIVDGIILANVVNNTQKLNGEVKEIITKISFDDGSTWERLKIENCRGERCYLNLHGRTTIHRPGGVFSSSSAIGLLMGVGNVGSSLKPYSESDTFMSRDAGRTWSKIRNGESLYAFGDQGSIMVVVDDETSTKLLLYSSNYGKSWNRYQFSDTPVRITQLTTASNQSTMKFIIRGINNNQKWVLITVDFSSLLPKKCEIINSDSIKSDFEVFDPMVYSKNKCFLGEKVTYLRRKIDRKCKILEDLQEYEKKEKCECNEYDFECDVGYWREDGKCKLLGYDHQRPDVCDNKYLAKSGYRKISKSKCEGGKDLTKDIYKSCNDTVNIDIITNLTSFDSQITDYFYFINSNTTLIRVNKQVWKSTDQGNSWEPIDGLDNVLAMIQNPYFNNYAYFIKLSDTLYYTTDSAETINTMSLKLNPNVLGIPVLDFHPKYPDRLIYTASEGCESIFSTNCHSVAYYTKNHGKHWSELDKYSRICTWGRDSKFTIDVNFIFCESYRDKTGSQRSFYNNPLQLWSTRDFGANKHILFDNINGFITFENFMVVAELLSNHKLQLWASMDGEKFAKTQYPPYMEVQDAYTILESTTGSVILHATTSSQYHWGNIMKSNYNGTYYSLSLKNVNRDVKGFVDFEKMRGIEGIALANIVSNTNEIIIGGSVKKLQSRITFNDGGTWQPLNPPKVDSDNRTYDCNGCKLHLHSYTERKNPGDSFSSSSAVGLMIGVGNVGDHLTPYLDGNTFLTRDAGITWTEVRKGAYMYEFGGQGSVLVLVDDEAPTNHILYSFNEGKSWQKHLFTNKPIRVHDITTHPNGTQNKFLLRGRYQGNSNNEVVVYLDFTPKLLNKCLLNINNLNESDFDLWKPKHPEHSGHQHDCLFGHVAEYYRRNLKRDCYIGEEFSQSKEILKNCKCDEYDFECDFNYFRDKNKNNSCTLVPDTSPLKLTIQEMCANGAKVWYNGSGYRKIPISTCSGDEEAFLGKANMCPSVGSSSNKWITIIIVLIVLGAIIACCMYRRRNRYSYLSQGRIRLGDPTQSFLSNIFESFLDIVSQILSKIPLPGSGSGNRYRYRPVPQDDHQEVLLNDYDIDNQEL</sequence>
<evidence type="ECO:0000313" key="9">
    <source>
        <dbReference type="Proteomes" id="UP000789405"/>
    </source>
</evidence>
<evidence type="ECO:0000256" key="6">
    <source>
        <dbReference type="SAM" id="SignalP"/>
    </source>
</evidence>
<keyword evidence="3 5" id="KW-0472">Membrane</keyword>